<protein>
    <submittedName>
        <fullName evidence="1">Uncharacterized protein</fullName>
    </submittedName>
</protein>
<sequence length="159" mass="17682">MQPNPLYQHITPRGPAIFAAARPSGSQVLPSQSSIDPLNAITWTSIHKAYPPPAQSSIPTQPPSTTDDMISTYLTIFTLNTQNETSEQMKNYEATENENTTIDSFLVVMNKESYGYRRLYGRGVTNTLLKKVEGPSTSYMITEGLMESFKANVDVEKNQ</sequence>
<evidence type="ECO:0000313" key="1">
    <source>
        <dbReference type="EMBL" id="KAD2393506.1"/>
    </source>
</evidence>
<organism evidence="1 2">
    <name type="scientific">Mikania micrantha</name>
    <name type="common">bitter vine</name>
    <dbReference type="NCBI Taxonomy" id="192012"/>
    <lineage>
        <taxon>Eukaryota</taxon>
        <taxon>Viridiplantae</taxon>
        <taxon>Streptophyta</taxon>
        <taxon>Embryophyta</taxon>
        <taxon>Tracheophyta</taxon>
        <taxon>Spermatophyta</taxon>
        <taxon>Magnoliopsida</taxon>
        <taxon>eudicotyledons</taxon>
        <taxon>Gunneridae</taxon>
        <taxon>Pentapetalae</taxon>
        <taxon>asterids</taxon>
        <taxon>campanulids</taxon>
        <taxon>Asterales</taxon>
        <taxon>Asteraceae</taxon>
        <taxon>Asteroideae</taxon>
        <taxon>Heliantheae alliance</taxon>
        <taxon>Eupatorieae</taxon>
        <taxon>Mikania</taxon>
    </lineage>
</organism>
<comment type="caution">
    <text evidence="1">The sequence shown here is derived from an EMBL/GenBank/DDBJ whole genome shotgun (WGS) entry which is preliminary data.</text>
</comment>
<reference evidence="1 2" key="1">
    <citation type="submission" date="2019-05" db="EMBL/GenBank/DDBJ databases">
        <title>Mikania micrantha, genome provides insights into the molecular mechanism of rapid growth.</title>
        <authorList>
            <person name="Liu B."/>
        </authorList>
    </citation>
    <scope>NUCLEOTIDE SEQUENCE [LARGE SCALE GENOMIC DNA]</scope>
    <source>
        <strain evidence="1">NLD-2019</strain>
        <tissue evidence="1">Leaf</tissue>
    </source>
</reference>
<accession>A0A5N6LMY9</accession>
<evidence type="ECO:0000313" key="2">
    <source>
        <dbReference type="Proteomes" id="UP000326396"/>
    </source>
</evidence>
<dbReference type="EMBL" id="SZYD01000019">
    <property type="protein sequence ID" value="KAD2393506.1"/>
    <property type="molecule type" value="Genomic_DNA"/>
</dbReference>
<proteinExistence type="predicted"/>
<name>A0A5N6LMY9_9ASTR</name>
<dbReference type="Proteomes" id="UP000326396">
    <property type="component" value="Linkage Group LG9"/>
</dbReference>
<keyword evidence="2" id="KW-1185">Reference proteome</keyword>
<gene>
    <name evidence="1" type="ORF">E3N88_40483</name>
</gene>
<dbReference type="AlphaFoldDB" id="A0A5N6LMY9"/>
<dbReference type="OrthoDB" id="1303252at2759"/>